<organism evidence="2 3">
    <name type="scientific">Yimella lutea</name>
    <dbReference type="NCBI Taxonomy" id="587872"/>
    <lineage>
        <taxon>Bacteria</taxon>
        <taxon>Bacillati</taxon>
        <taxon>Actinomycetota</taxon>
        <taxon>Actinomycetes</taxon>
        <taxon>Micrococcales</taxon>
        <taxon>Dermacoccaceae</taxon>
        <taxon>Yimella</taxon>
    </lineage>
</organism>
<protein>
    <submittedName>
        <fullName evidence="2">Uncharacterized protein</fullName>
    </submittedName>
</protein>
<comment type="caution">
    <text evidence="2">The sequence shown here is derived from an EMBL/GenBank/DDBJ whole genome shotgun (WGS) entry which is preliminary data.</text>
</comment>
<dbReference type="InterPro" id="IPR047681">
    <property type="entry name" value="PPA1309-like"/>
</dbReference>
<feature type="compositionally biased region" description="Polar residues" evidence="1">
    <location>
        <begin position="19"/>
        <end position="28"/>
    </location>
</feature>
<evidence type="ECO:0000256" key="1">
    <source>
        <dbReference type="SAM" id="MobiDB-lite"/>
    </source>
</evidence>
<name>A0A542EEQ0_9MICO</name>
<proteinExistence type="predicted"/>
<dbReference type="EMBL" id="VFMO01000001">
    <property type="protein sequence ID" value="TQJ13808.1"/>
    <property type="molecule type" value="Genomic_DNA"/>
</dbReference>
<dbReference type="NCBIfam" id="NF040618">
    <property type="entry name" value="PPA1309_fam"/>
    <property type="match status" value="1"/>
</dbReference>
<reference evidence="2 3" key="1">
    <citation type="submission" date="2019-06" db="EMBL/GenBank/DDBJ databases">
        <title>Sequencing the genomes of 1000 actinobacteria strains.</title>
        <authorList>
            <person name="Klenk H.-P."/>
        </authorList>
    </citation>
    <scope>NUCLEOTIDE SEQUENCE [LARGE SCALE GENOMIC DNA]</scope>
    <source>
        <strain evidence="2 3">DSM 19828</strain>
    </source>
</reference>
<keyword evidence="3" id="KW-1185">Reference proteome</keyword>
<evidence type="ECO:0000313" key="3">
    <source>
        <dbReference type="Proteomes" id="UP000320806"/>
    </source>
</evidence>
<evidence type="ECO:0000313" key="2">
    <source>
        <dbReference type="EMBL" id="TQJ13808.1"/>
    </source>
</evidence>
<accession>A0A542EEQ0</accession>
<dbReference type="Proteomes" id="UP000320806">
    <property type="component" value="Unassembled WGS sequence"/>
</dbReference>
<dbReference type="RefSeq" id="WP_246092337.1">
    <property type="nucleotide sequence ID" value="NZ_BAABCI010000002.1"/>
</dbReference>
<gene>
    <name evidence="2" type="ORF">FB459_1242</name>
</gene>
<feature type="region of interest" description="Disordered" evidence="1">
    <location>
        <begin position="1"/>
        <end position="36"/>
    </location>
</feature>
<sequence length="202" mass="21638">MTDEQAPDQPISEQPLDQPESQPESQPTAKPLLSPLGECAVDTERHVAAAGWDQAPRLFALATNSALLANEPALADQLKGADPDSLSAIEQEGMPRTSSIESMLGRLAWPPEVEGVLLAIERIVVPPEAENDLPDNAEQAAEVLAAHPDRRDVRLLVGVLRDGEAICLLRQREHDEDDKVAVGTDIAPGLVAALRASLDDED</sequence>
<dbReference type="AlphaFoldDB" id="A0A542EEQ0"/>